<reference evidence="6 7" key="1">
    <citation type="submission" date="2019-09" db="EMBL/GenBank/DDBJ databases">
        <title>Draft genome sequences of 48 bacterial type strains from the CCUG.</title>
        <authorList>
            <person name="Tunovic T."/>
            <person name="Pineiro-Iglesias B."/>
            <person name="Unosson C."/>
            <person name="Inganas E."/>
            <person name="Ohlen M."/>
            <person name="Cardew S."/>
            <person name="Jensie-Markopoulos S."/>
            <person name="Salva-Serra F."/>
            <person name="Jaen-Luchoro D."/>
            <person name="Karlsson R."/>
            <person name="Svensson-Stadler L."/>
            <person name="Chun J."/>
            <person name="Moore E."/>
        </authorList>
    </citation>
    <scope>NUCLEOTIDE SEQUENCE [LARGE SCALE GENOMIC DNA]</scope>
    <source>
        <strain evidence="6 7">CCUG 65687</strain>
    </source>
</reference>
<evidence type="ECO:0000256" key="1">
    <source>
        <dbReference type="ARBA" id="ARBA00009437"/>
    </source>
</evidence>
<dbReference type="SUPFAM" id="SSF53850">
    <property type="entry name" value="Periplasmic binding protein-like II"/>
    <property type="match status" value="1"/>
</dbReference>
<dbReference type="CDD" id="cd05466">
    <property type="entry name" value="PBP2_LTTR_substrate"/>
    <property type="match status" value="1"/>
</dbReference>
<dbReference type="EMBL" id="VZOL01000004">
    <property type="protein sequence ID" value="KAB0686337.1"/>
    <property type="molecule type" value="Genomic_DNA"/>
</dbReference>
<organism evidence="6 7">
    <name type="scientific">Burkholderia territorii</name>
    <dbReference type="NCBI Taxonomy" id="1503055"/>
    <lineage>
        <taxon>Bacteria</taxon>
        <taxon>Pseudomonadati</taxon>
        <taxon>Pseudomonadota</taxon>
        <taxon>Betaproteobacteria</taxon>
        <taxon>Burkholderiales</taxon>
        <taxon>Burkholderiaceae</taxon>
        <taxon>Burkholderia</taxon>
        <taxon>Burkholderia cepacia complex</taxon>
    </lineage>
</organism>
<dbReference type="SUPFAM" id="SSF46785">
    <property type="entry name" value="Winged helix' DNA-binding domain"/>
    <property type="match status" value="1"/>
</dbReference>
<dbReference type="FunFam" id="1.10.10.10:FF:000001">
    <property type="entry name" value="LysR family transcriptional regulator"/>
    <property type="match status" value="1"/>
</dbReference>
<dbReference type="Pfam" id="PF00126">
    <property type="entry name" value="HTH_1"/>
    <property type="match status" value="1"/>
</dbReference>
<sequence>MHCFAKYDEFELWWTVMTLTQLRHVILLAELSSFSRAADAAFLTQPALSRSIRALEEELGGALFDRIGHRVEVTPLGQLVLEQARVICANADALTDSAAQMIEGSLGRLSIGMGPGPGAILMTPLLLYVAKHQPNLKLQIMRTEPEQLLKALRERSLDILIADSRAIPADHDLTVEPIGIMRGAIMCRPGHPILKGNLPATLTDLKRYQIASTIVPEATRRALMERFGPDGHPDRLFNLQCGELGNLLELARLSDTIVIGVRHAAPGLAEIPTQPALNIDAHFSWVSLKGRTLPMASKIIRPFIDDRLRDPD</sequence>
<dbReference type="Gene3D" id="1.10.10.10">
    <property type="entry name" value="Winged helix-like DNA-binding domain superfamily/Winged helix DNA-binding domain"/>
    <property type="match status" value="1"/>
</dbReference>
<evidence type="ECO:0000256" key="2">
    <source>
        <dbReference type="ARBA" id="ARBA00023015"/>
    </source>
</evidence>
<keyword evidence="2" id="KW-0805">Transcription regulation</keyword>
<dbReference type="Pfam" id="PF03466">
    <property type="entry name" value="LysR_substrate"/>
    <property type="match status" value="1"/>
</dbReference>
<evidence type="ECO:0000256" key="4">
    <source>
        <dbReference type="ARBA" id="ARBA00023163"/>
    </source>
</evidence>
<evidence type="ECO:0000259" key="5">
    <source>
        <dbReference type="PROSITE" id="PS50931"/>
    </source>
</evidence>
<dbReference type="Proteomes" id="UP000473571">
    <property type="component" value="Unassembled WGS sequence"/>
</dbReference>
<dbReference type="AlphaFoldDB" id="A0A6L3NPQ5"/>
<accession>A0A6L3NPQ5</accession>
<gene>
    <name evidence="6" type="ORF">F7R13_00965</name>
</gene>
<dbReference type="PROSITE" id="PS50931">
    <property type="entry name" value="HTH_LYSR"/>
    <property type="match status" value="1"/>
</dbReference>
<keyword evidence="4" id="KW-0804">Transcription</keyword>
<evidence type="ECO:0000313" key="6">
    <source>
        <dbReference type="EMBL" id="KAB0686337.1"/>
    </source>
</evidence>
<dbReference type="Gene3D" id="3.40.190.10">
    <property type="entry name" value="Periplasmic binding protein-like II"/>
    <property type="match status" value="2"/>
</dbReference>
<evidence type="ECO:0000313" key="7">
    <source>
        <dbReference type="Proteomes" id="UP000473571"/>
    </source>
</evidence>
<dbReference type="InterPro" id="IPR000847">
    <property type="entry name" value="LysR_HTH_N"/>
</dbReference>
<name>A0A6L3NPQ5_9BURK</name>
<dbReference type="PRINTS" id="PR00039">
    <property type="entry name" value="HTHLYSR"/>
</dbReference>
<dbReference type="InterPro" id="IPR036388">
    <property type="entry name" value="WH-like_DNA-bd_sf"/>
</dbReference>
<comment type="similarity">
    <text evidence="1">Belongs to the LysR transcriptional regulatory family.</text>
</comment>
<dbReference type="GO" id="GO:0000976">
    <property type="term" value="F:transcription cis-regulatory region binding"/>
    <property type="evidence" value="ECO:0007669"/>
    <property type="project" value="TreeGrafter"/>
</dbReference>
<dbReference type="InterPro" id="IPR005119">
    <property type="entry name" value="LysR_subst-bd"/>
</dbReference>
<dbReference type="GO" id="GO:0003700">
    <property type="term" value="F:DNA-binding transcription factor activity"/>
    <property type="evidence" value="ECO:0007669"/>
    <property type="project" value="InterPro"/>
</dbReference>
<evidence type="ECO:0000256" key="3">
    <source>
        <dbReference type="ARBA" id="ARBA00023125"/>
    </source>
</evidence>
<proteinExistence type="inferred from homology"/>
<keyword evidence="3" id="KW-0238">DNA-binding</keyword>
<dbReference type="InterPro" id="IPR036390">
    <property type="entry name" value="WH_DNA-bd_sf"/>
</dbReference>
<dbReference type="PANTHER" id="PTHR30126">
    <property type="entry name" value="HTH-TYPE TRANSCRIPTIONAL REGULATOR"/>
    <property type="match status" value="1"/>
</dbReference>
<comment type="caution">
    <text evidence="6">The sequence shown here is derived from an EMBL/GenBank/DDBJ whole genome shotgun (WGS) entry which is preliminary data.</text>
</comment>
<dbReference type="PANTHER" id="PTHR30126:SF98">
    <property type="entry name" value="HTH-TYPE TRANSCRIPTIONAL ACTIVATOR BAUR"/>
    <property type="match status" value="1"/>
</dbReference>
<feature type="domain" description="HTH lysR-type" evidence="5">
    <location>
        <begin position="17"/>
        <end position="74"/>
    </location>
</feature>
<protein>
    <submittedName>
        <fullName evidence="6">LysR family transcriptional regulator</fullName>
    </submittedName>
</protein>